<organism evidence="1 2">
    <name type="scientific">Actinidia rufa</name>
    <dbReference type="NCBI Taxonomy" id="165716"/>
    <lineage>
        <taxon>Eukaryota</taxon>
        <taxon>Viridiplantae</taxon>
        <taxon>Streptophyta</taxon>
        <taxon>Embryophyta</taxon>
        <taxon>Tracheophyta</taxon>
        <taxon>Spermatophyta</taxon>
        <taxon>Magnoliopsida</taxon>
        <taxon>eudicotyledons</taxon>
        <taxon>Gunneridae</taxon>
        <taxon>Pentapetalae</taxon>
        <taxon>asterids</taxon>
        <taxon>Ericales</taxon>
        <taxon>Actinidiaceae</taxon>
        <taxon>Actinidia</taxon>
    </lineage>
</organism>
<sequence>MEAYCHYQTKTNVICSSLSKPKTKYSSIPLQPIRTQQLCFPLSNPRWQNRRALIAVDCGKGGGGPVVELERELEEEMRVSGEEWFGIGGRWREKCEGRGRVGIVELLECLEREAIMGEDEGREPNDYNRRAQIFDKSSRVFQALKERNTPHET</sequence>
<evidence type="ECO:0000313" key="2">
    <source>
        <dbReference type="Proteomes" id="UP000585474"/>
    </source>
</evidence>
<gene>
    <name evidence="1" type="ORF">Acr_03g0012240</name>
</gene>
<comment type="caution">
    <text evidence="1">The sequence shown here is derived from an EMBL/GenBank/DDBJ whole genome shotgun (WGS) entry which is preliminary data.</text>
</comment>
<accession>A0A7J0EDI8</accession>
<evidence type="ECO:0000313" key="1">
    <source>
        <dbReference type="EMBL" id="GFY84450.1"/>
    </source>
</evidence>
<protein>
    <submittedName>
        <fullName evidence="1">Uncharacterized protein</fullName>
    </submittedName>
</protein>
<dbReference type="PANTHER" id="PTHR37758">
    <property type="entry name" value="OS03G0334300 PROTEIN"/>
    <property type="match status" value="1"/>
</dbReference>
<dbReference type="OrthoDB" id="1576084at2759"/>
<dbReference type="EMBL" id="BJWL01000003">
    <property type="protein sequence ID" value="GFY84450.1"/>
    <property type="molecule type" value="Genomic_DNA"/>
</dbReference>
<dbReference type="Proteomes" id="UP000585474">
    <property type="component" value="Unassembled WGS sequence"/>
</dbReference>
<reference evidence="1 2" key="1">
    <citation type="submission" date="2019-07" db="EMBL/GenBank/DDBJ databases">
        <title>De Novo Assembly of kiwifruit Actinidia rufa.</title>
        <authorList>
            <person name="Sugita-Konishi S."/>
            <person name="Sato K."/>
            <person name="Mori E."/>
            <person name="Abe Y."/>
            <person name="Kisaki G."/>
            <person name="Hamano K."/>
            <person name="Suezawa K."/>
            <person name="Otani M."/>
            <person name="Fukuda T."/>
            <person name="Manabe T."/>
            <person name="Gomi K."/>
            <person name="Tabuchi M."/>
            <person name="Akimitsu K."/>
            <person name="Kataoka I."/>
        </authorList>
    </citation>
    <scope>NUCLEOTIDE SEQUENCE [LARGE SCALE GENOMIC DNA]</scope>
    <source>
        <strain evidence="2">cv. Fuchu</strain>
    </source>
</reference>
<dbReference type="PANTHER" id="PTHR37758:SF1">
    <property type="entry name" value="OS03G0334300 PROTEIN"/>
    <property type="match status" value="1"/>
</dbReference>
<proteinExistence type="predicted"/>
<dbReference type="GO" id="GO:0009507">
    <property type="term" value="C:chloroplast"/>
    <property type="evidence" value="ECO:0007669"/>
    <property type="project" value="TreeGrafter"/>
</dbReference>
<name>A0A7J0EDI8_9ERIC</name>
<dbReference type="AlphaFoldDB" id="A0A7J0EDI8"/>
<keyword evidence="2" id="KW-1185">Reference proteome</keyword>